<accession>A0ABN6N3S4</accession>
<feature type="transmembrane region" description="Helical" evidence="1">
    <location>
        <begin position="316"/>
        <end position="337"/>
    </location>
</feature>
<gene>
    <name evidence="2" type="ORF">AMPC_09550</name>
</gene>
<evidence type="ECO:0000256" key="1">
    <source>
        <dbReference type="SAM" id="Phobius"/>
    </source>
</evidence>
<evidence type="ECO:0000313" key="3">
    <source>
        <dbReference type="Proteomes" id="UP001162734"/>
    </source>
</evidence>
<dbReference type="RefSeq" id="WP_248344782.1">
    <property type="nucleotide sequence ID" value="NZ_AP025592.1"/>
</dbReference>
<keyword evidence="1" id="KW-0472">Membrane</keyword>
<keyword evidence="1" id="KW-1133">Transmembrane helix</keyword>
<dbReference type="EMBL" id="AP025592">
    <property type="protein sequence ID" value="BDG07842.1"/>
    <property type="molecule type" value="Genomic_DNA"/>
</dbReference>
<evidence type="ECO:0008006" key="4">
    <source>
        <dbReference type="Google" id="ProtNLM"/>
    </source>
</evidence>
<name>A0ABN6N3S4_9BACT</name>
<keyword evidence="1" id="KW-0812">Transmembrane</keyword>
<feature type="transmembrane region" description="Helical" evidence="1">
    <location>
        <begin position="343"/>
        <end position="361"/>
    </location>
</feature>
<protein>
    <recommendedName>
        <fullName evidence="4">Glycosyltransferase RgtA/B/C/D-like domain-containing protein</fullName>
    </recommendedName>
</protein>
<feature type="transmembrane region" description="Helical" evidence="1">
    <location>
        <begin position="373"/>
        <end position="391"/>
    </location>
</feature>
<keyword evidence="3" id="KW-1185">Reference proteome</keyword>
<feature type="transmembrane region" description="Helical" evidence="1">
    <location>
        <begin position="202"/>
        <end position="221"/>
    </location>
</feature>
<feature type="transmembrane region" description="Helical" evidence="1">
    <location>
        <begin position="162"/>
        <end position="190"/>
    </location>
</feature>
<feature type="transmembrane region" description="Helical" evidence="1">
    <location>
        <begin position="118"/>
        <end position="142"/>
    </location>
</feature>
<organism evidence="2 3">
    <name type="scientific">Anaeromyxobacter paludicola</name>
    <dbReference type="NCBI Taxonomy" id="2918171"/>
    <lineage>
        <taxon>Bacteria</taxon>
        <taxon>Pseudomonadati</taxon>
        <taxon>Myxococcota</taxon>
        <taxon>Myxococcia</taxon>
        <taxon>Myxococcales</taxon>
        <taxon>Cystobacterineae</taxon>
        <taxon>Anaeromyxobacteraceae</taxon>
        <taxon>Anaeromyxobacter</taxon>
    </lineage>
</organism>
<dbReference type="Proteomes" id="UP001162734">
    <property type="component" value="Chromosome"/>
</dbReference>
<feature type="transmembrane region" description="Helical" evidence="1">
    <location>
        <begin position="272"/>
        <end position="295"/>
    </location>
</feature>
<evidence type="ECO:0000313" key="2">
    <source>
        <dbReference type="EMBL" id="BDG07842.1"/>
    </source>
</evidence>
<feature type="transmembrane region" description="Helical" evidence="1">
    <location>
        <begin position="85"/>
        <end position="106"/>
    </location>
</feature>
<proteinExistence type="predicted"/>
<reference evidence="3" key="1">
    <citation type="journal article" date="2022" name="Int. J. Syst. Evol. Microbiol.">
        <title>Anaeromyxobacter oryzae sp. nov., Anaeromyxobacter diazotrophicus sp. nov. and Anaeromyxobacter paludicola sp. nov., isolated from paddy soils.</title>
        <authorList>
            <person name="Itoh H."/>
            <person name="Xu Z."/>
            <person name="Mise K."/>
            <person name="Masuda Y."/>
            <person name="Ushijima N."/>
            <person name="Hayakawa C."/>
            <person name="Shiratori Y."/>
            <person name="Senoo K."/>
        </authorList>
    </citation>
    <scope>NUCLEOTIDE SEQUENCE [LARGE SCALE GENOMIC DNA]</scope>
    <source>
        <strain evidence="3">Red630</strain>
    </source>
</reference>
<sequence length="526" mass="55819">MTSRLERAAAALLLCAVAAPFFAGRFLPLLDLPQHLAIARVVAHPGDPLFARYYAVELRVTPYWGYYAAMAALQRLLPVELANRLLLAACAVAVPLALAGLLQAVGRDPRWAVLGVPLAFHTNLFFGFTTFALSVPAFLWALGAAVRLLRDARPGRGAGAAAGAASAVVFLCHAQTYLLLGLCVLALFAVHGRGLGWSARRALAFLPSLALFAVWAFDAFLRPHGAGVAGHTPEWRNYGGAGGLGAVWEPPLELLRRAPERLLGAFDDGSDLALGGALLGVYLLALLLGLSLPAVASRAGEGRAGEARPNGFRAFLRAHPGELLCLLCLAAALGTPFQIAGQWYLAPRYLVFAALLAPAFLRAPRGRLARLPLALAAVVGLAACVNTALHVRAFQREVGPLAEVLEAAPPGGRLLYLPFDTGAGGGFRLWPFLHAGCYYQVLRGGDVGFSFAGLPSLPVVYRPGMQAPHPYEWRPGDFDWARMGPSYDLFLARGALQGGARALPAHAEVLAAAGPWTLWRRRSLAP</sequence>